<evidence type="ECO:0000256" key="4">
    <source>
        <dbReference type="ARBA" id="ARBA00023054"/>
    </source>
</evidence>
<dbReference type="PIRSF" id="PIRSF005719">
    <property type="entry name" value="SMC"/>
    <property type="match status" value="1"/>
</dbReference>
<dbReference type="SMART" id="SM00968">
    <property type="entry name" value="SMC_hinge"/>
    <property type="match status" value="1"/>
</dbReference>
<evidence type="ECO:0000256" key="3">
    <source>
        <dbReference type="ARBA" id="ARBA00022840"/>
    </source>
</evidence>
<comment type="subcellular location">
    <subcellularLocation>
        <location evidence="6">Cytoplasm</location>
    </subcellularLocation>
</comment>
<dbReference type="PANTHER" id="PTHR43977">
    <property type="entry name" value="STRUCTURAL MAINTENANCE OF CHROMOSOMES PROTEIN 3"/>
    <property type="match status" value="1"/>
</dbReference>
<comment type="caution">
    <text evidence="8">The sequence shown here is derived from an EMBL/GenBank/DDBJ whole genome shotgun (WGS) entry which is preliminary data.</text>
</comment>
<dbReference type="InterPro" id="IPR010935">
    <property type="entry name" value="SMC_hinge"/>
</dbReference>
<feature type="coiled-coil region" evidence="6">
    <location>
        <begin position="1010"/>
        <end position="1037"/>
    </location>
</feature>
<dbReference type="Gene3D" id="3.30.70.1620">
    <property type="match status" value="1"/>
</dbReference>
<dbReference type="Gene3D" id="1.10.287.1490">
    <property type="match status" value="1"/>
</dbReference>
<dbReference type="InterPro" id="IPR003395">
    <property type="entry name" value="RecF/RecN/SMC_N"/>
</dbReference>
<gene>
    <name evidence="6 8" type="primary">smc</name>
    <name evidence="8" type="ORF">IQ217_05270</name>
</gene>
<dbReference type="HAMAP" id="MF_01894">
    <property type="entry name" value="Smc_prok"/>
    <property type="match status" value="1"/>
</dbReference>
<accession>A0ABR9VPI5</accession>
<keyword evidence="3 6" id="KW-0067">ATP-binding</keyword>
<keyword evidence="1 6" id="KW-0963">Cytoplasm</keyword>
<feature type="coiled-coil region" evidence="6">
    <location>
        <begin position="214"/>
        <end position="436"/>
    </location>
</feature>
<evidence type="ECO:0000259" key="7">
    <source>
        <dbReference type="SMART" id="SM00968"/>
    </source>
</evidence>
<sequence>MVYVKRIELSHFKSFGGTTAIPFLPGFTVVSGPNGSGKSNILDALLFCLGLATSKGMRAERLPDLVNNTFKGKRGSSEASVSVTFELHDGEALSEQESNNNGNGNAANISKEWTVTRRLKVTKGGNYSSNYYINGEPATVAELHEQLNELRIYPEGYNIVLQGDVTRIITMNSKERREIIDELAGVAEFDRKIVKTKETLGEVQDREERCQIIATELERTLERLAADRQKAEKYQALRQQVQEKQGWAKVIQYKAVEQQRQKLLGQLERDRQQSQQIQQALEQRSQAIQTQQIELEKLNAQVKALGEEEQLAVAAQLATQKAQRDQLQQRYNDGDRQITDHQQQVGKIQAEISQSQQQFLQIQQEKSFHNTQTLPQLEASAQTSQQHLEQLRHQSQAIASASEAWVQEQTQLSRTVNQLQDELIPQRSQLAQLEERQQQLLTNLAELTPLLAKVSGELAEKRVAQGQFKSEGEALTSQIQTLASDLAQLEQERSLLQETQARLLKEQQEKQRQLDKLEAASQAQQEVQGTYATKVILQSDLPGVCGLVAQLGQVEPQYQLALEIAAGGRLGFLVVEDDGVAAAGIEILKQAKAGRATFLPLNKIRPPRGQNPNLSYAQGYIDLAVNLIDGDRRYADIFAFVFGNTLVFHSLVNARNHLGKHRIVTLEGDLLEASGAMSGGSRNQRSGLRFGTMVSEDTAEVKQLRQRLQDIHQIQGRNEELLLERTVRSKQLSQQLLEMRQQQREVQLHGEQTERDITRLSQQQTEINQQQINQQQKLAELQQNLAQLQQSLPPLEQQLTSAQQQLAALETSQTHQQWQTIQGQIRTVEAEYQNQLQALRQGEDHLKDLHNSSQRLEEKISQAQEKIAQHQVQDQTLAQEQEQLKIALAEMNTAIQTTEVQLAKLSEKLGSTKQERDQLETQLNQLRSQQQEQQWQWEKLQTNQQEYQENLTQLQNQLGELEQDLPDPWPEIPLLQDRDEASLDFANILEELQRSIRNGQKRLEAMEPVNMLALQEYEKTEARLGELSEKLQTIAGERTELLLRIENFTTLRRRSFQDAFDAVNKNFQIIFAELSDGDGYLQLDDQEDPFNGGLNLVAHPKGKPVRRLSSMSGGEKSLTALSFIFALQRYRPSPFYGFDEVDMFLDGANVEKLSRMVRKQAQQAQFIVVSLRRPMIEAAERTIGVTQARGAHTQVLGIKL</sequence>
<keyword evidence="9" id="KW-1185">Reference proteome</keyword>
<feature type="coiled-coil region" evidence="6">
    <location>
        <begin position="839"/>
        <end position="964"/>
    </location>
</feature>
<evidence type="ECO:0000256" key="6">
    <source>
        <dbReference type="HAMAP-Rule" id="MF_01894"/>
    </source>
</evidence>
<evidence type="ECO:0000256" key="5">
    <source>
        <dbReference type="ARBA" id="ARBA00023125"/>
    </source>
</evidence>
<dbReference type="InterPro" id="IPR011890">
    <property type="entry name" value="SMC_prok"/>
</dbReference>
<dbReference type="Pfam" id="PF06470">
    <property type="entry name" value="SMC_hinge"/>
    <property type="match status" value="1"/>
</dbReference>
<reference evidence="8 9" key="1">
    <citation type="submission" date="2020-10" db="EMBL/GenBank/DDBJ databases">
        <authorList>
            <person name="Castelo-Branco R."/>
            <person name="Eusebio N."/>
            <person name="Adriana R."/>
            <person name="Vieira A."/>
            <person name="Brugerolle De Fraissinette N."/>
            <person name="Rezende De Castro R."/>
            <person name="Schneider M.P."/>
            <person name="Vasconcelos V."/>
            <person name="Leao P.N."/>
        </authorList>
    </citation>
    <scope>NUCLEOTIDE SEQUENCE [LARGE SCALE GENOMIC DNA]</scope>
    <source>
        <strain evidence="8 9">LEGE 00031</strain>
    </source>
</reference>
<feature type="coiled-coil region" evidence="6">
    <location>
        <begin position="764"/>
        <end position="805"/>
    </location>
</feature>
<dbReference type="SUPFAM" id="SSF75553">
    <property type="entry name" value="Smc hinge domain"/>
    <property type="match status" value="1"/>
</dbReference>
<keyword evidence="5 6" id="KW-0238">DNA-binding</keyword>
<feature type="domain" description="SMC hinge" evidence="7">
    <location>
        <begin position="542"/>
        <end position="658"/>
    </location>
</feature>
<keyword evidence="4 6" id="KW-0175">Coiled coil</keyword>
<feature type="binding site" evidence="6">
    <location>
        <begin position="33"/>
        <end position="40"/>
    </location>
    <ligand>
        <name>ATP</name>
        <dbReference type="ChEBI" id="CHEBI:30616"/>
    </ligand>
</feature>
<evidence type="ECO:0000313" key="8">
    <source>
        <dbReference type="EMBL" id="MBE9253282.1"/>
    </source>
</evidence>
<dbReference type="NCBIfam" id="TIGR02168">
    <property type="entry name" value="SMC_prok_B"/>
    <property type="match status" value="1"/>
</dbReference>
<keyword evidence="2 6" id="KW-0547">Nucleotide-binding</keyword>
<comment type="function">
    <text evidence="6">Required for chromosome condensation and partitioning.</text>
</comment>
<dbReference type="InterPro" id="IPR027417">
    <property type="entry name" value="P-loop_NTPase"/>
</dbReference>
<comment type="subunit">
    <text evidence="6">Homodimer.</text>
</comment>
<organism evidence="8 9">
    <name type="scientific">Synechocystis salina LEGE 00031</name>
    <dbReference type="NCBI Taxonomy" id="1828736"/>
    <lineage>
        <taxon>Bacteria</taxon>
        <taxon>Bacillati</taxon>
        <taxon>Cyanobacteriota</taxon>
        <taxon>Cyanophyceae</taxon>
        <taxon>Synechococcales</taxon>
        <taxon>Merismopediaceae</taxon>
        <taxon>Synechocystis</taxon>
    </lineage>
</organism>
<dbReference type="Gene3D" id="3.40.50.300">
    <property type="entry name" value="P-loop containing nucleotide triphosphate hydrolases"/>
    <property type="match status" value="2"/>
</dbReference>
<name>A0ABR9VPI5_9SYNC</name>
<dbReference type="Pfam" id="PF02463">
    <property type="entry name" value="SMC_N"/>
    <property type="match status" value="2"/>
</dbReference>
<dbReference type="NCBIfam" id="TIGR02169">
    <property type="entry name" value="SMC_prok_A"/>
    <property type="match status" value="1"/>
</dbReference>
<dbReference type="InterPro" id="IPR036277">
    <property type="entry name" value="SMC_hinge_sf"/>
</dbReference>
<proteinExistence type="inferred from homology"/>
<dbReference type="Gene3D" id="1.20.1060.20">
    <property type="match status" value="1"/>
</dbReference>
<comment type="domain">
    <text evidence="6">Contains large globular domains required for ATP hydrolysis at each terminus and a third globular domain forming a flexible hinge near the middle of the molecule. These domains are separated by coiled-coil structures.</text>
</comment>
<protein>
    <recommendedName>
        <fullName evidence="6">Chromosome partition protein Smc</fullName>
    </recommendedName>
</protein>
<evidence type="ECO:0000256" key="1">
    <source>
        <dbReference type="ARBA" id="ARBA00022490"/>
    </source>
</evidence>
<evidence type="ECO:0000256" key="2">
    <source>
        <dbReference type="ARBA" id="ARBA00022741"/>
    </source>
</evidence>
<dbReference type="InterPro" id="IPR024704">
    <property type="entry name" value="SMC"/>
</dbReference>
<feature type="coiled-coil region" evidence="6">
    <location>
        <begin position="472"/>
        <end position="527"/>
    </location>
</feature>
<comment type="similarity">
    <text evidence="6">Belongs to the SMC family.</text>
</comment>
<dbReference type="EMBL" id="JADEVV010000010">
    <property type="protein sequence ID" value="MBE9253282.1"/>
    <property type="molecule type" value="Genomic_DNA"/>
</dbReference>
<dbReference type="RefSeq" id="WP_194019167.1">
    <property type="nucleotide sequence ID" value="NZ_JADEVV010000010.1"/>
</dbReference>
<dbReference type="SUPFAM" id="SSF52540">
    <property type="entry name" value="P-loop containing nucleoside triphosphate hydrolases"/>
    <property type="match status" value="2"/>
</dbReference>
<dbReference type="Proteomes" id="UP000658720">
    <property type="component" value="Unassembled WGS sequence"/>
</dbReference>
<evidence type="ECO:0000313" key="9">
    <source>
        <dbReference type="Proteomes" id="UP000658720"/>
    </source>
</evidence>